<dbReference type="PRINTS" id="PR00038">
    <property type="entry name" value="HTHLUXR"/>
</dbReference>
<keyword evidence="2" id="KW-0238">DNA-binding</keyword>
<dbReference type="PROSITE" id="PS50043">
    <property type="entry name" value="HTH_LUXR_2"/>
    <property type="match status" value="1"/>
</dbReference>
<dbReference type="AlphaFoldDB" id="A0A2M9CE76"/>
<feature type="domain" description="HTH luxR-type" evidence="4">
    <location>
        <begin position="9"/>
        <end position="74"/>
    </location>
</feature>
<dbReference type="GO" id="GO:0003677">
    <property type="term" value="F:DNA binding"/>
    <property type="evidence" value="ECO:0007669"/>
    <property type="project" value="UniProtKB-KW"/>
</dbReference>
<dbReference type="PANTHER" id="PTHR44688">
    <property type="entry name" value="DNA-BINDING TRANSCRIPTIONAL ACTIVATOR DEVR_DOSR"/>
    <property type="match status" value="1"/>
</dbReference>
<dbReference type="Pfam" id="PF00196">
    <property type="entry name" value="GerE"/>
    <property type="match status" value="1"/>
</dbReference>
<sequence>MLDTMIDTGRGAFATLTRREQVVLEHLLEGLTLQQIAAVLYVSRNTVKTQTSSIYRKLDVASRAELLAAVLAADAGVGAGTLTTGTLTTGTAATGTMGTATTDGAATPV</sequence>
<proteinExistence type="predicted"/>
<dbReference type="CDD" id="cd06170">
    <property type="entry name" value="LuxR_C_like"/>
    <property type="match status" value="1"/>
</dbReference>
<evidence type="ECO:0000256" key="1">
    <source>
        <dbReference type="ARBA" id="ARBA00023015"/>
    </source>
</evidence>
<dbReference type="Gene3D" id="1.10.10.10">
    <property type="entry name" value="Winged helix-like DNA-binding domain superfamily/Winged helix DNA-binding domain"/>
    <property type="match status" value="1"/>
</dbReference>
<evidence type="ECO:0000313" key="6">
    <source>
        <dbReference type="Proteomes" id="UP000231693"/>
    </source>
</evidence>
<evidence type="ECO:0000256" key="2">
    <source>
        <dbReference type="ARBA" id="ARBA00023125"/>
    </source>
</evidence>
<dbReference type="PANTHER" id="PTHR44688:SF16">
    <property type="entry name" value="DNA-BINDING TRANSCRIPTIONAL ACTIVATOR DEVR_DOSR"/>
    <property type="match status" value="1"/>
</dbReference>
<accession>A0A2M9CE76</accession>
<keyword evidence="1" id="KW-0805">Transcription regulation</keyword>
<keyword evidence="3" id="KW-0804">Transcription</keyword>
<comment type="caution">
    <text evidence="5">The sequence shown here is derived from an EMBL/GenBank/DDBJ whole genome shotgun (WGS) entry which is preliminary data.</text>
</comment>
<protein>
    <submittedName>
        <fullName evidence="5">Regulatory LuxR family protein</fullName>
    </submittedName>
</protein>
<gene>
    <name evidence="5" type="ORF">CLV28_2018</name>
</gene>
<evidence type="ECO:0000259" key="4">
    <source>
        <dbReference type="PROSITE" id="PS50043"/>
    </source>
</evidence>
<dbReference type="SMART" id="SM00421">
    <property type="entry name" value="HTH_LUXR"/>
    <property type="match status" value="1"/>
</dbReference>
<dbReference type="GO" id="GO:0006355">
    <property type="term" value="P:regulation of DNA-templated transcription"/>
    <property type="evidence" value="ECO:0007669"/>
    <property type="project" value="InterPro"/>
</dbReference>
<evidence type="ECO:0000313" key="5">
    <source>
        <dbReference type="EMBL" id="PJJ70189.1"/>
    </source>
</evidence>
<evidence type="ECO:0000256" key="3">
    <source>
        <dbReference type="ARBA" id="ARBA00023163"/>
    </source>
</evidence>
<dbReference type="InterPro" id="IPR000792">
    <property type="entry name" value="Tscrpt_reg_LuxR_C"/>
</dbReference>
<dbReference type="Proteomes" id="UP000231693">
    <property type="component" value="Unassembled WGS sequence"/>
</dbReference>
<dbReference type="SUPFAM" id="SSF46894">
    <property type="entry name" value="C-terminal effector domain of the bipartite response regulators"/>
    <property type="match status" value="1"/>
</dbReference>
<keyword evidence="6" id="KW-1185">Reference proteome</keyword>
<dbReference type="EMBL" id="PGFE01000003">
    <property type="protein sequence ID" value="PJJ70189.1"/>
    <property type="molecule type" value="Genomic_DNA"/>
</dbReference>
<reference evidence="5 6" key="1">
    <citation type="submission" date="2017-11" db="EMBL/GenBank/DDBJ databases">
        <title>Genomic Encyclopedia of Archaeal and Bacterial Type Strains, Phase II (KMG-II): From Individual Species to Whole Genera.</title>
        <authorList>
            <person name="Goeker M."/>
        </authorList>
    </citation>
    <scope>NUCLEOTIDE SEQUENCE [LARGE SCALE GENOMIC DNA]</scope>
    <source>
        <strain evidence="5 6">DSM 25478</strain>
    </source>
</reference>
<organism evidence="5 6">
    <name type="scientific">Sediminihabitans luteus</name>
    <dbReference type="NCBI Taxonomy" id="1138585"/>
    <lineage>
        <taxon>Bacteria</taxon>
        <taxon>Bacillati</taxon>
        <taxon>Actinomycetota</taxon>
        <taxon>Actinomycetes</taxon>
        <taxon>Micrococcales</taxon>
        <taxon>Cellulomonadaceae</taxon>
        <taxon>Sediminihabitans</taxon>
    </lineage>
</organism>
<dbReference type="InterPro" id="IPR036388">
    <property type="entry name" value="WH-like_DNA-bd_sf"/>
</dbReference>
<name>A0A2M9CE76_9CELL</name>
<dbReference type="InterPro" id="IPR016032">
    <property type="entry name" value="Sig_transdc_resp-reg_C-effctor"/>
</dbReference>